<evidence type="ECO:0000313" key="2">
    <source>
        <dbReference type="Proteomes" id="UP000805193"/>
    </source>
</evidence>
<feature type="non-terminal residue" evidence="1">
    <location>
        <position position="70"/>
    </location>
</feature>
<keyword evidence="2" id="KW-1185">Reference proteome</keyword>
<accession>A0AC60QS05</accession>
<evidence type="ECO:0000313" key="1">
    <source>
        <dbReference type="EMBL" id="KAG0441344.1"/>
    </source>
</evidence>
<gene>
    <name evidence="1" type="ORF">HPB47_015985</name>
</gene>
<protein>
    <submittedName>
        <fullName evidence="1">Uncharacterized protein</fullName>
    </submittedName>
</protein>
<proteinExistence type="predicted"/>
<reference evidence="1 2" key="1">
    <citation type="journal article" date="2020" name="Cell">
        <title>Large-Scale Comparative Analyses of Tick Genomes Elucidate Their Genetic Diversity and Vector Capacities.</title>
        <authorList>
            <consortium name="Tick Genome and Microbiome Consortium (TIGMIC)"/>
            <person name="Jia N."/>
            <person name="Wang J."/>
            <person name="Shi W."/>
            <person name="Du L."/>
            <person name="Sun Y."/>
            <person name="Zhan W."/>
            <person name="Jiang J.F."/>
            <person name="Wang Q."/>
            <person name="Zhang B."/>
            <person name="Ji P."/>
            <person name="Bell-Sakyi L."/>
            <person name="Cui X.M."/>
            <person name="Yuan T.T."/>
            <person name="Jiang B.G."/>
            <person name="Yang W.F."/>
            <person name="Lam T.T."/>
            <person name="Chang Q.C."/>
            <person name="Ding S.J."/>
            <person name="Wang X.J."/>
            <person name="Zhu J.G."/>
            <person name="Ruan X.D."/>
            <person name="Zhao L."/>
            <person name="Wei J.T."/>
            <person name="Ye R.Z."/>
            <person name="Que T.C."/>
            <person name="Du C.H."/>
            <person name="Zhou Y.H."/>
            <person name="Cheng J.X."/>
            <person name="Dai P.F."/>
            <person name="Guo W.B."/>
            <person name="Han X.H."/>
            <person name="Huang E.J."/>
            <person name="Li L.F."/>
            <person name="Wei W."/>
            <person name="Gao Y.C."/>
            <person name="Liu J.Z."/>
            <person name="Shao H.Z."/>
            <person name="Wang X."/>
            <person name="Wang C.C."/>
            <person name="Yang T.C."/>
            <person name="Huo Q.B."/>
            <person name="Li W."/>
            <person name="Chen H.Y."/>
            <person name="Chen S.E."/>
            <person name="Zhou L.G."/>
            <person name="Ni X.B."/>
            <person name="Tian J.H."/>
            <person name="Sheng Y."/>
            <person name="Liu T."/>
            <person name="Pan Y.S."/>
            <person name="Xia L.Y."/>
            <person name="Li J."/>
            <person name="Zhao F."/>
            <person name="Cao W.C."/>
        </authorList>
    </citation>
    <scope>NUCLEOTIDE SEQUENCE [LARGE SCALE GENOMIC DNA]</scope>
    <source>
        <strain evidence="1">Iper-2018</strain>
    </source>
</reference>
<dbReference type="Proteomes" id="UP000805193">
    <property type="component" value="Unassembled WGS sequence"/>
</dbReference>
<feature type="non-terminal residue" evidence="1">
    <location>
        <position position="1"/>
    </location>
</feature>
<name>A0AC60QS05_IXOPE</name>
<sequence length="70" mass="8062">EHDQECLEKPVVCDDCMGEVLRKNESKHASACPMRFVCCENCEGFYAYALKGEENAHDWFYYGTWKASST</sequence>
<comment type="caution">
    <text evidence="1">The sequence shown here is derived from an EMBL/GenBank/DDBJ whole genome shotgun (WGS) entry which is preliminary data.</text>
</comment>
<dbReference type="EMBL" id="JABSTQ010004693">
    <property type="protein sequence ID" value="KAG0441344.1"/>
    <property type="molecule type" value="Genomic_DNA"/>
</dbReference>
<organism evidence="1 2">
    <name type="scientific">Ixodes persulcatus</name>
    <name type="common">Taiga tick</name>
    <dbReference type="NCBI Taxonomy" id="34615"/>
    <lineage>
        <taxon>Eukaryota</taxon>
        <taxon>Metazoa</taxon>
        <taxon>Ecdysozoa</taxon>
        <taxon>Arthropoda</taxon>
        <taxon>Chelicerata</taxon>
        <taxon>Arachnida</taxon>
        <taxon>Acari</taxon>
        <taxon>Parasitiformes</taxon>
        <taxon>Ixodida</taxon>
        <taxon>Ixodoidea</taxon>
        <taxon>Ixodidae</taxon>
        <taxon>Ixodinae</taxon>
        <taxon>Ixodes</taxon>
    </lineage>
</organism>